<sequence length="195" mass="22784">MTLNPDRLPVPDSLTRPLFTLRRQRPEDNALDYEAVMDSKEELRVWSDSEWPEDSFTAEANLEDLHMHIGEHDRDKAYGFSIFTPDERTLLGSLYLSEVAPFLDNYDASPDQREALARADVRVEYWLRRGTDPEFERQFLEAVRRWLAEAWWFGSVVYGSRRGAETQRSAYEAVGLREVVRLTSKDGARRFHFHG</sequence>
<evidence type="ECO:0008006" key="3">
    <source>
        <dbReference type="Google" id="ProtNLM"/>
    </source>
</evidence>
<dbReference type="Proteomes" id="UP000236569">
    <property type="component" value="Unassembled WGS sequence"/>
</dbReference>
<protein>
    <recommendedName>
        <fullName evidence="3">N-acetyltransferase domain-containing protein</fullName>
    </recommendedName>
</protein>
<gene>
    <name evidence="1" type="ORF">DAERI_070023</name>
</gene>
<dbReference type="OrthoDB" id="5293215at2"/>
<dbReference type="AlphaFoldDB" id="A0A2I9DYN9"/>
<accession>A0A2I9DYN9</accession>
<evidence type="ECO:0000313" key="2">
    <source>
        <dbReference type="Proteomes" id="UP000236569"/>
    </source>
</evidence>
<organism evidence="1 2">
    <name type="scientific">Deinococcus aerius</name>
    <dbReference type="NCBI Taxonomy" id="200253"/>
    <lineage>
        <taxon>Bacteria</taxon>
        <taxon>Thermotogati</taxon>
        <taxon>Deinococcota</taxon>
        <taxon>Deinococci</taxon>
        <taxon>Deinococcales</taxon>
        <taxon>Deinococcaceae</taxon>
        <taxon>Deinococcus</taxon>
    </lineage>
</organism>
<name>A0A2I9DYN9_9DEIO</name>
<proteinExistence type="predicted"/>
<dbReference type="RefSeq" id="WP_103129438.1">
    <property type="nucleotide sequence ID" value="NZ_BFAG01000007.1"/>
</dbReference>
<comment type="caution">
    <text evidence="1">The sequence shown here is derived from an EMBL/GenBank/DDBJ whole genome shotgun (WGS) entry which is preliminary data.</text>
</comment>
<dbReference type="Gene3D" id="3.40.630.30">
    <property type="match status" value="1"/>
</dbReference>
<keyword evidence="2" id="KW-1185">Reference proteome</keyword>
<evidence type="ECO:0000313" key="1">
    <source>
        <dbReference type="EMBL" id="GBF06025.1"/>
    </source>
</evidence>
<dbReference type="EMBL" id="BFAG01000007">
    <property type="protein sequence ID" value="GBF06025.1"/>
    <property type="molecule type" value="Genomic_DNA"/>
</dbReference>
<reference evidence="2" key="1">
    <citation type="submission" date="2018-01" db="EMBL/GenBank/DDBJ databases">
        <title>Draft Genome Sequence of the Radioresistant Bacterium Deinococcus aerius TR0125, Isolated from the Higher Atmosphere above Japan.</title>
        <authorList>
            <person name="Satoh K."/>
            <person name="Arai H."/>
            <person name="Sanzen T."/>
            <person name="Kawaguchi Y."/>
            <person name="Hayashi H."/>
            <person name="Yokobori S."/>
            <person name="Yamagishi A."/>
            <person name="Oono Y."/>
            <person name="Narumi I."/>
        </authorList>
    </citation>
    <scope>NUCLEOTIDE SEQUENCE [LARGE SCALE GENOMIC DNA]</scope>
    <source>
        <strain evidence="2">TR0125</strain>
    </source>
</reference>